<gene>
    <name evidence="6 10" type="primary">smc</name>
    <name evidence="10" type="ORF">ISN26_04345</name>
</gene>
<dbReference type="InterPro" id="IPR003395">
    <property type="entry name" value="RecF/RecN/SMC_N"/>
</dbReference>
<comment type="similarity">
    <text evidence="6">Belongs to the SMC family.</text>
</comment>
<dbReference type="PIRSF" id="PIRSF005719">
    <property type="entry name" value="SMC"/>
    <property type="match status" value="1"/>
</dbReference>
<feature type="compositionally biased region" description="Basic and acidic residues" evidence="7">
    <location>
        <begin position="364"/>
        <end position="386"/>
    </location>
</feature>
<dbReference type="Proteomes" id="UP000604381">
    <property type="component" value="Unassembled WGS sequence"/>
</dbReference>
<dbReference type="SUPFAM" id="SSF52540">
    <property type="entry name" value="P-loop containing nucleoside triphosphate hydrolases"/>
    <property type="match status" value="1"/>
</dbReference>
<feature type="coiled-coil region" evidence="6">
    <location>
        <begin position="658"/>
        <end position="763"/>
    </location>
</feature>
<feature type="coiled-coil region" evidence="6">
    <location>
        <begin position="452"/>
        <end position="488"/>
    </location>
</feature>
<dbReference type="Pfam" id="PF06470">
    <property type="entry name" value="SMC_hinge"/>
    <property type="match status" value="1"/>
</dbReference>
<organism evidence="10 11">
    <name type="scientific">Candidatus Amphirhobacter heronislandensis</name>
    <dbReference type="NCBI Taxonomy" id="1732024"/>
    <lineage>
        <taxon>Bacteria</taxon>
        <taxon>Pseudomonadati</taxon>
        <taxon>Pseudomonadota</taxon>
        <taxon>Gammaproteobacteria</taxon>
        <taxon>Candidatus Tethybacterales</taxon>
        <taxon>Candidatus Tethybacteraceae</taxon>
        <taxon>Candidatus Amphirhobacter</taxon>
    </lineage>
</organism>
<feature type="compositionally biased region" description="Low complexity" evidence="7">
    <location>
        <begin position="353"/>
        <end position="363"/>
    </location>
</feature>
<comment type="function">
    <text evidence="6">Required for chromosome condensation and partitioning.</text>
</comment>
<dbReference type="AlphaFoldDB" id="A0A930UCA6"/>
<evidence type="ECO:0000313" key="11">
    <source>
        <dbReference type="Proteomes" id="UP000604381"/>
    </source>
</evidence>
<dbReference type="GO" id="GO:0016887">
    <property type="term" value="F:ATP hydrolysis activity"/>
    <property type="evidence" value="ECO:0007669"/>
    <property type="project" value="InterPro"/>
</dbReference>
<feature type="region of interest" description="Disordered" evidence="7">
    <location>
        <begin position="305"/>
        <end position="333"/>
    </location>
</feature>
<keyword evidence="5 6" id="KW-0238">DNA-binding</keyword>
<feature type="domain" description="SMC hinge" evidence="9">
    <location>
        <begin position="518"/>
        <end position="618"/>
    </location>
</feature>
<dbReference type="GO" id="GO:0007059">
    <property type="term" value="P:chromosome segregation"/>
    <property type="evidence" value="ECO:0007669"/>
    <property type="project" value="UniProtKB-UniRule"/>
</dbReference>
<sequence>MRLKQIILIGFKSFAKRSVINVGDGLLGLVGPNGCGKSNIVDALRWVMGESRATQLRQELNTDIIFNGAAGQRAADWCSVELLVANDGSRDLGMWGEYAELSVRRQIEREGDSSYFINGQRVRRRDVVDLFAGTGSGARSYGIVEQERITTIVKAEPKRIRAHLEEAAGVAIYKERRRETESKIRSAQASLERLDDSTAELRRQRDALARQAQVTAKMREARARLEVARQLELLLRFEAVEAGAREAEETAAAAAKEAGALRTRHSGLEKDMEGLNKRRHARAAEASKLQADYYKAVAAKEKRQQALRDYESQTKQEREQMEAATAEAKETAGRVADLEAELAAGRERHKELAAAAEAAGRRISGAEKEEQEAARRRDEAAERLVQAEEEAAAARQRRSESEAAAQVVEHRRADQARQLVEAEHELEHLAPVEEPDAKALARVRDGAERARRDALDNEKRRQEQSVELAEAKEEILRLQGEQGGLQAERELLREIAGKLKDRYADWLAARGLDAAATLAEASGIKAPGCEKAVDAVLGHLLEGFETRDLPALLAAGEMPEGLVLLDPALAPQEVRPAPPPPGLRPLIDAVEAKPQWRPLLGCWLAQAFLAPDRAAALAALPQLAPGQLAVTADGTCFAPGAASGRRSRRAGVEWNSRLKEVEARLAELAGLAEAAGRRRDAVAKRLAELEAKAAGLVERREREDAVLARAEQEALRRKHAAEYHAEQSRRLRAAIERGRKEVAAQEKELAAAAKRQAADAEGAEKAAAAAAARRAEARTAEEALEASRAASGELKGALHEARMEAGLNEQRNGALEERLVEAKLALAKARTAIVSHQSSFRQRDSSKLEGDIAKAGEAVAAAQEAVATLERGIKELDAEQAEQEAARQSLRTELEQAEQRLRDGELAAAAKRAEGEAFKAQLAERSVDAAELAKLRERHAGLEEAGALVARLESRIERAGPVNYAAEDEHRACEERLAETEGQRADVSEALAALQEAIKRIDAEMLGRIKDVHGRLNLKFSEMFHKLFSGGSAAVELDSEDFLAADMQLKVSLPGKRVANIHALSGGEKTLTALAFIFALNDLNPPPFCVLDEVDAALDDANTMRFCSLLEAMKGRSQFLLVTHNKQVIERADHLVGVTQEEKGVTKLVAVRLDEAVEQARAAGG</sequence>
<dbReference type="GO" id="GO:0007062">
    <property type="term" value="P:sister chromatid cohesion"/>
    <property type="evidence" value="ECO:0007669"/>
    <property type="project" value="InterPro"/>
</dbReference>
<evidence type="ECO:0000256" key="2">
    <source>
        <dbReference type="ARBA" id="ARBA00022741"/>
    </source>
</evidence>
<protein>
    <recommendedName>
        <fullName evidence="6">Chromosome partition protein Smc</fullName>
    </recommendedName>
</protein>
<evidence type="ECO:0000259" key="8">
    <source>
        <dbReference type="Pfam" id="PF02463"/>
    </source>
</evidence>
<keyword evidence="1 6" id="KW-0963">Cytoplasm</keyword>
<evidence type="ECO:0000256" key="5">
    <source>
        <dbReference type="ARBA" id="ARBA00023125"/>
    </source>
</evidence>
<dbReference type="SUPFAM" id="SSF75553">
    <property type="entry name" value="Smc hinge domain"/>
    <property type="match status" value="1"/>
</dbReference>
<comment type="domain">
    <text evidence="6">Contains large globular domains required for ATP hydrolysis at each terminus and a third globular domain forming a flexible hinge near the middle of the molecule. These domains are separated by coiled-coil structures.</text>
</comment>
<evidence type="ECO:0000256" key="3">
    <source>
        <dbReference type="ARBA" id="ARBA00022840"/>
    </source>
</evidence>
<keyword evidence="11" id="KW-1185">Reference proteome</keyword>
<feature type="coiled-coil region" evidence="6">
    <location>
        <begin position="977"/>
        <end position="1004"/>
    </location>
</feature>
<feature type="binding site" evidence="6">
    <location>
        <begin position="32"/>
        <end position="39"/>
    </location>
    <ligand>
        <name>ATP</name>
        <dbReference type="ChEBI" id="CHEBI:30616"/>
    </ligand>
</feature>
<keyword evidence="3 6" id="KW-0067">ATP-binding</keyword>
<dbReference type="GO" id="GO:0006260">
    <property type="term" value="P:DNA replication"/>
    <property type="evidence" value="ECO:0007669"/>
    <property type="project" value="UniProtKB-UniRule"/>
</dbReference>
<proteinExistence type="inferred from homology"/>
<feature type="coiled-coil region" evidence="6">
    <location>
        <begin position="859"/>
        <end position="914"/>
    </location>
</feature>
<evidence type="ECO:0000256" key="4">
    <source>
        <dbReference type="ARBA" id="ARBA00023054"/>
    </source>
</evidence>
<evidence type="ECO:0000313" key="10">
    <source>
        <dbReference type="EMBL" id="MBF2735300.1"/>
    </source>
</evidence>
<keyword evidence="4 6" id="KW-0175">Coiled coil</keyword>
<dbReference type="Pfam" id="PF02463">
    <property type="entry name" value="SMC_N"/>
    <property type="match status" value="1"/>
</dbReference>
<accession>A0A930UCA6</accession>
<evidence type="ECO:0000256" key="1">
    <source>
        <dbReference type="ARBA" id="ARBA00022490"/>
    </source>
</evidence>
<keyword evidence="2 6" id="KW-0547">Nucleotide-binding</keyword>
<evidence type="ECO:0000256" key="7">
    <source>
        <dbReference type="SAM" id="MobiDB-lite"/>
    </source>
</evidence>
<dbReference type="HAMAP" id="MF_01894">
    <property type="entry name" value="Smc_prok"/>
    <property type="match status" value="1"/>
</dbReference>
<dbReference type="Gene3D" id="3.40.50.300">
    <property type="entry name" value="P-loop containing nucleotide triphosphate hydrolases"/>
    <property type="match status" value="2"/>
</dbReference>
<dbReference type="InterPro" id="IPR036277">
    <property type="entry name" value="SMC_hinge_sf"/>
</dbReference>
<evidence type="ECO:0000259" key="9">
    <source>
        <dbReference type="Pfam" id="PF06470"/>
    </source>
</evidence>
<dbReference type="InterPro" id="IPR010935">
    <property type="entry name" value="SMC_hinge"/>
</dbReference>
<dbReference type="GO" id="GO:0005694">
    <property type="term" value="C:chromosome"/>
    <property type="evidence" value="ECO:0007669"/>
    <property type="project" value="InterPro"/>
</dbReference>
<feature type="domain" description="RecF/RecN/SMC N-terminal" evidence="8">
    <location>
        <begin position="3"/>
        <end position="1146"/>
    </location>
</feature>
<name>A0A930UCA6_9GAMM</name>
<comment type="subcellular location">
    <subcellularLocation>
        <location evidence="6">Cytoplasm</location>
    </subcellularLocation>
</comment>
<dbReference type="GO" id="GO:0005737">
    <property type="term" value="C:cytoplasm"/>
    <property type="evidence" value="ECO:0007669"/>
    <property type="project" value="UniProtKB-SubCell"/>
</dbReference>
<feature type="compositionally biased region" description="Basic and acidic residues" evidence="7">
    <location>
        <begin position="305"/>
        <end position="332"/>
    </location>
</feature>
<dbReference type="NCBIfam" id="TIGR02168">
    <property type="entry name" value="SMC_prok_B"/>
    <property type="match status" value="1"/>
</dbReference>
<dbReference type="InterPro" id="IPR011890">
    <property type="entry name" value="SMC_prok"/>
</dbReference>
<dbReference type="InterPro" id="IPR027417">
    <property type="entry name" value="P-loop_NTPase"/>
</dbReference>
<comment type="subunit">
    <text evidence="6">Homodimer.</text>
</comment>
<evidence type="ECO:0000256" key="6">
    <source>
        <dbReference type="HAMAP-Rule" id="MF_01894"/>
    </source>
</evidence>
<comment type="caution">
    <text evidence="10">The sequence shown here is derived from an EMBL/GenBank/DDBJ whole genome shotgun (WGS) entry which is preliminary data.</text>
</comment>
<reference evidence="10" key="1">
    <citation type="submission" date="2020-10" db="EMBL/GenBank/DDBJ databases">
        <title>An improved Amphimedon queenslandica hologenome assembly reveals how three proteobacterial symbionts can extend the metabolic phenotypic of their marine sponge host.</title>
        <authorList>
            <person name="Degnan B."/>
            <person name="Degnan S."/>
            <person name="Xiang X."/>
        </authorList>
    </citation>
    <scope>NUCLEOTIDE SEQUENCE</scope>
    <source>
        <strain evidence="10">AqS2</strain>
    </source>
</reference>
<feature type="coiled-coil region" evidence="6">
    <location>
        <begin position="170"/>
        <end position="211"/>
    </location>
</feature>
<dbReference type="GO" id="GO:0030261">
    <property type="term" value="P:chromosome condensation"/>
    <property type="evidence" value="ECO:0007669"/>
    <property type="project" value="InterPro"/>
</dbReference>
<dbReference type="PANTHER" id="PTHR43977">
    <property type="entry name" value="STRUCTURAL MAINTENANCE OF CHROMOSOMES PROTEIN 3"/>
    <property type="match status" value="1"/>
</dbReference>
<dbReference type="EMBL" id="JADHEI010000033">
    <property type="protein sequence ID" value="MBF2735300.1"/>
    <property type="molecule type" value="Genomic_DNA"/>
</dbReference>
<dbReference type="GO" id="GO:0005524">
    <property type="term" value="F:ATP binding"/>
    <property type="evidence" value="ECO:0007669"/>
    <property type="project" value="UniProtKB-UniRule"/>
</dbReference>
<dbReference type="InterPro" id="IPR024704">
    <property type="entry name" value="SMC"/>
</dbReference>
<feature type="region of interest" description="Disordered" evidence="7">
    <location>
        <begin position="349"/>
        <end position="410"/>
    </location>
</feature>
<dbReference type="GO" id="GO:0003677">
    <property type="term" value="F:DNA binding"/>
    <property type="evidence" value="ECO:0007669"/>
    <property type="project" value="UniProtKB-UniRule"/>
</dbReference>